<dbReference type="EMBL" id="JAAIUW010000005">
    <property type="protein sequence ID" value="KAF7830446.1"/>
    <property type="molecule type" value="Genomic_DNA"/>
</dbReference>
<evidence type="ECO:0000313" key="3">
    <source>
        <dbReference type="EMBL" id="KAF7830446.1"/>
    </source>
</evidence>
<accession>A0A834U123</accession>
<evidence type="ECO:0000256" key="1">
    <source>
        <dbReference type="SAM" id="MobiDB-lite"/>
    </source>
</evidence>
<feature type="compositionally biased region" description="Pro residues" evidence="1">
    <location>
        <begin position="69"/>
        <end position="90"/>
    </location>
</feature>
<evidence type="ECO:0000256" key="2">
    <source>
        <dbReference type="SAM" id="Phobius"/>
    </source>
</evidence>
<dbReference type="OrthoDB" id="1435463at2759"/>
<keyword evidence="4" id="KW-1185">Reference proteome</keyword>
<keyword evidence="2" id="KW-1133">Transmembrane helix</keyword>
<organism evidence="3 4">
    <name type="scientific">Senna tora</name>
    <dbReference type="NCBI Taxonomy" id="362788"/>
    <lineage>
        <taxon>Eukaryota</taxon>
        <taxon>Viridiplantae</taxon>
        <taxon>Streptophyta</taxon>
        <taxon>Embryophyta</taxon>
        <taxon>Tracheophyta</taxon>
        <taxon>Spermatophyta</taxon>
        <taxon>Magnoliopsida</taxon>
        <taxon>eudicotyledons</taxon>
        <taxon>Gunneridae</taxon>
        <taxon>Pentapetalae</taxon>
        <taxon>rosids</taxon>
        <taxon>fabids</taxon>
        <taxon>Fabales</taxon>
        <taxon>Fabaceae</taxon>
        <taxon>Caesalpinioideae</taxon>
        <taxon>Cassia clade</taxon>
        <taxon>Senna</taxon>
    </lineage>
</organism>
<dbReference type="PRINTS" id="PR01217">
    <property type="entry name" value="PRICHEXTENSN"/>
</dbReference>
<sequence>MDHRRSSGFFITSWFCWFLRVGLVGLVVFAKVTSQDKVEAPPSNLLCISECGTCPVICSPPPPAPLLTYYPPPSSPDLPRSPPPETPHSPAPLYFTYPPPLPKSPPSLPPPPPPPTPSTHPSGAAPPPPSKSYNSPPSASGSGQPTVISGPHQYSYPYYYYYASGSHASSPSIHAPFLLSLLFLIHRMLFCW</sequence>
<protein>
    <submittedName>
        <fullName evidence="3">Leucine-rich repeat extensin-like protein 3</fullName>
    </submittedName>
</protein>
<evidence type="ECO:0000313" key="4">
    <source>
        <dbReference type="Proteomes" id="UP000634136"/>
    </source>
</evidence>
<comment type="caution">
    <text evidence="3">The sequence shown here is derived from an EMBL/GenBank/DDBJ whole genome shotgun (WGS) entry which is preliminary data.</text>
</comment>
<dbReference type="AlphaFoldDB" id="A0A834U123"/>
<feature type="compositionally biased region" description="Low complexity" evidence="1">
    <location>
        <begin position="131"/>
        <end position="142"/>
    </location>
</feature>
<dbReference type="Proteomes" id="UP000634136">
    <property type="component" value="Unassembled WGS sequence"/>
</dbReference>
<feature type="transmembrane region" description="Helical" evidence="2">
    <location>
        <begin position="7"/>
        <end position="30"/>
    </location>
</feature>
<reference evidence="3" key="1">
    <citation type="submission" date="2020-09" db="EMBL/GenBank/DDBJ databases">
        <title>Genome-Enabled Discovery of Anthraquinone Biosynthesis in Senna tora.</title>
        <authorList>
            <person name="Kang S.-H."/>
            <person name="Pandey R.P."/>
            <person name="Lee C.-M."/>
            <person name="Sim J.-S."/>
            <person name="Jeong J.-T."/>
            <person name="Choi B.-S."/>
            <person name="Jung M."/>
            <person name="Ginzburg D."/>
            <person name="Zhao K."/>
            <person name="Won S.Y."/>
            <person name="Oh T.-J."/>
            <person name="Yu Y."/>
            <person name="Kim N.-H."/>
            <person name="Lee O.R."/>
            <person name="Lee T.-H."/>
            <person name="Bashyal P."/>
            <person name="Kim T.-S."/>
            <person name="Lee W.-H."/>
            <person name="Kawkins C."/>
            <person name="Kim C.-K."/>
            <person name="Kim J.S."/>
            <person name="Ahn B.O."/>
            <person name="Rhee S.Y."/>
            <person name="Sohng J.K."/>
        </authorList>
    </citation>
    <scope>NUCLEOTIDE SEQUENCE</scope>
    <source>
        <tissue evidence="3">Leaf</tissue>
    </source>
</reference>
<proteinExistence type="predicted"/>
<feature type="compositionally biased region" description="Pro residues" evidence="1">
    <location>
        <begin position="97"/>
        <end position="130"/>
    </location>
</feature>
<name>A0A834U123_9FABA</name>
<gene>
    <name evidence="3" type="ORF">G2W53_012779</name>
</gene>
<feature type="region of interest" description="Disordered" evidence="1">
    <location>
        <begin position="69"/>
        <end position="146"/>
    </location>
</feature>
<keyword evidence="2" id="KW-0472">Membrane</keyword>
<keyword evidence="2" id="KW-0812">Transmembrane</keyword>